<gene>
    <name evidence="2" type="ORF">RJ641_025781</name>
</gene>
<dbReference type="EMBL" id="JBAMMX010000003">
    <property type="protein sequence ID" value="KAK6944679.1"/>
    <property type="molecule type" value="Genomic_DNA"/>
</dbReference>
<accession>A0AAN8W257</accession>
<dbReference type="Pfam" id="PF02519">
    <property type="entry name" value="Auxin_inducible"/>
    <property type="match status" value="1"/>
</dbReference>
<keyword evidence="3" id="KW-1185">Reference proteome</keyword>
<dbReference type="PANTHER" id="PTHR31374:SF203">
    <property type="entry name" value="AUXIN-RESPONSIVE PROTEIN SAUR71-LIKE"/>
    <property type="match status" value="1"/>
</dbReference>
<reference evidence="2 3" key="1">
    <citation type="submission" date="2023-12" db="EMBL/GenBank/DDBJ databases">
        <title>A high-quality genome assembly for Dillenia turbinata (Dilleniales).</title>
        <authorList>
            <person name="Chanderbali A."/>
        </authorList>
    </citation>
    <scope>NUCLEOTIDE SEQUENCE [LARGE SCALE GENOMIC DNA]</scope>
    <source>
        <strain evidence="2">LSX21</strain>
        <tissue evidence="2">Leaf</tissue>
    </source>
</reference>
<dbReference type="GO" id="GO:0009733">
    <property type="term" value="P:response to auxin"/>
    <property type="evidence" value="ECO:0007669"/>
    <property type="project" value="InterPro"/>
</dbReference>
<dbReference type="Proteomes" id="UP001370490">
    <property type="component" value="Unassembled WGS sequence"/>
</dbReference>
<protein>
    <submittedName>
        <fullName evidence="2">Small auxin-up RNA</fullName>
    </submittedName>
</protein>
<dbReference type="AlphaFoldDB" id="A0AAN8W257"/>
<dbReference type="InterPro" id="IPR003676">
    <property type="entry name" value="SAUR_fam"/>
</dbReference>
<evidence type="ECO:0000313" key="3">
    <source>
        <dbReference type="Proteomes" id="UP001370490"/>
    </source>
</evidence>
<evidence type="ECO:0000313" key="2">
    <source>
        <dbReference type="EMBL" id="KAK6944679.1"/>
    </source>
</evidence>
<sequence>MASCSFKMKMHGFKQVMQRWKNMTTRRRSYWECGTTRHVPSGFLAVYVGEERCRFVIPTRFLNLPLFVSLLNKAEDEFGFQSNGGLVLPCQVNLFKLLLEFLLMDEKRFGGLSLDEVLKMFSEWDFDSCRESSLDNVNLSHGYTTPLIAKTSVRVGTCL</sequence>
<dbReference type="PANTHER" id="PTHR31374">
    <property type="entry name" value="AUXIN-INDUCED PROTEIN-LIKE-RELATED"/>
    <property type="match status" value="1"/>
</dbReference>
<name>A0AAN8W257_9MAGN</name>
<comment type="caution">
    <text evidence="2">The sequence shown here is derived from an EMBL/GenBank/DDBJ whole genome shotgun (WGS) entry which is preliminary data.</text>
</comment>
<comment type="similarity">
    <text evidence="1">Belongs to the ARG7 family.</text>
</comment>
<organism evidence="2 3">
    <name type="scientific">Dillenia turbinata</name>
    <dbReference type="NCBI Taxonomy" id="194707"/>
    <lineage>
        <taxon>Eukaryota</taxon>
        <taxon>Viridiplantae</taxon>
        <taxon>Streptophyta</taxon>
        <taxon>Embryophyta</taxon>
        <taxon>Tracheophyta</taxon>
        <taxon>Spermatophyta</taxon>
        <taxon>Magnoliopsida</taxon>
        <taxon>eudicotyledons</taxon>
        <taxon>Gunneridae</taxon>
        <taxon>Pentapetalae</taxon>
        <taxon>Dilleniales</taxon>
        <taxon>Dilleniaceae</taxon>
        <taxon>Dillenia</taxon>
    </lineage>
</organism>
<evidence type="ECO:0000256" key="1">
    <source>
        <dbReference type="ARBA" id="ARBA00006974"/>
    </source>
</evidence>
<proteinExistence type="inferred from homology"/>